<organism evidence="2 3">
    <name type="scientific">Celeribacter ethanolicus</name>
    <dbReference type="NCBI Taxonomy" id="1758178"/>
    <lineage>
        <taxon>Bacteria</taxon>
        <taxon>Pseudomonadati</taxon>
        <taxon>Pseudomonadota</taxon>
        <taxon>Alphaproteobacteria</taxon>
        <taxon>Rhodobacterales</taxon>
        <taxon>Roseobacteraceae</taxon>
        <taxon>Celeribacter</taxon>
    </lineage>
</organism>
<dbReference type="InterPro" id="IPR000835">
    <property type="entry name" value="HTH_MarR-typ"/>
</dbReference>
<sequence>MSYAGHAKYGRMQGLERVREGRCIMDDGLPQVELARTTRALPFALIRAREALLVPLRRMLAEAGVSEPQWRILRVLAEAGPMSGQGLARAACLQPASVSRILQSMLERKLIARVQNPLNRRRQVVSICPEGLRLLSEYSAMSRGITDRFEQRFGAEKYRLLLDLLEEFNSLPPEEETPTS</sequence>
<reference evidence="2 3" key="1">
    <citation type="submission" date="2017-06" db="EMBL/GenBank/DDBJ databases">
        <title>Celeribacter sp. TSPH2 complete genome sequence.</title>
        <authorList>
            <person name="Woo J.-H."/>
            <person name="Kim H.-S."/>
        </authorList>
    </citation>
    <scope>NUCLEOTIDE SEQUENCE [LARGE SCALE GENOMIC DNA]</scope>
    <source>
        <strain evidence="2 3">TSPH2</strain>
    </source>
</reference>
<evidence type="ECO:0000259" key="1">
    <source>
        <dbReference type="PROSITE" id="PS50995"/>
    </source>
</evidence>
<dbReference type="KEGG" id="ceh:CEW89_12100"/>
<dbReference type="PANTHER" id="PTHR33164:SF13">
    <property type="entry name" value="4-HYDROXYPHENYLACETATE CATABOLISM PROTEIN"/>
    <property type="match status" value="1"/>
</dbReference>
<name>A0A291GDV0_9RHOB</name>
<dbReference type="Gene3D" id="1.10.10.10">
    <property type="entry name" value="Winged helix-like DNA-binding domain superfamily/Winged helix DNA-binding domain"/>
    <property type="match status" value="1"/>
</dbReference>
<proteinExistence type="predicted"/>
<dbReference type="PROSITE" id="PS50995">
    <property type="entry name" value="HTH_MARR_2"/>
    <property type="match status" value="1"/>
</dbReference>
<evidence type="ECO:0000313" key="2">
    <source>
        <dbReference type="EMBL" id="ATG48240.1"/>
    </source>
</evidence>
<dbReference type="GO" id="GO:0006950">
    <property type="term" value="P:response to stress"/>
    <property type="evidence" value="ECO:0007669"/>
    <property type="project" value="TreeGrafter"/>
</dbReference>
<accession>A0A291GDV0</accession>
<dbReference type="AlphaFoldDB" id="A0A291GDV0"/>
<dbReference type="SUPFAM" id="SSF46785">
    <property type="entry name" value="Winged helix' DNA-binding domain"/>
    <property type="match status" value="1"/>
</dbReference>
<dbReference type="GO" id="GO:0003700">
    <property type="term" value="F:DNA-binding transcription factor activity"/>
    <property type="evidence" value="ECO:0007669"/>
    <property type="project" value="InterPro"/>
</dbReference>
<evidence type="ECO:0000313" key="3">
    <source>
        <dbReference type="Proteomes" id="UP000217935"/>
    </source>
</evidence>
<dbReference type="SMART" id="SM00347">
    <property type="entry name" value="HTH_MARR"/>
    <property type="match status" value="1"/>
</dbReference>
<dbReference type="InterPro" id="IPR039422">
    <property type="entry name" value="MarR/SlyA-like"/>
</dbReference>
<dbReference type="Pfam" id="PF01047">
    <property type="entry name" value="MarR"/>
    <property type="match status" value="1"/>
</dbReference>
<dbReference type="PANTHER" id="PTHR33164">
    <property type="entry name" value="TRANSCRIPTIONAL REGULATOR, MARR FAMILY"/>
    <property type="match status" value="1"/>
</dbReference>
<dbReference type="InterPro" id="IPR036388">
    <property type="entry name" value="WH-like_DNA-bd_sf"/>
</dbReference>
<feature type="domain" description="HTH marR-type" evidence="1">
    <location>
        <begin position="38"/>
        <end position="170"/>
    </location>
</feature>
<dbReference type="Proteomes" id="UP000217935">
    <property type="component" value="Chromosome"/>
</dbReference>
<keyword evidence="3" id="KW-1185">Reference proteome</keyword>
<gene>
    <name evidence="2" type="ORF">CEW89_12100</name>
</gene>
<dbReference type="EMBL" id="CP022196">
    <property type="protein sequence ID" value="ATG48240.1"/>
    <property type="molecule type" value="Genomic_DNA"/>
</dbReference>
<dbReference type="InterPro" id="IPR036390">
    <property type="entry name" value="WH_DNA-bd_sf"/>
</dbReference>
<dbReference type="STRING" id="1758178.GCA_001550095_00400"/>
<protein>
    <submittedName>
        <fullName evidence="2">MarR family transcriptional regulator</fullName>
    </submittedName>
</protein>